<protein>
    <submittedName>
        <fullName evidence="1">Uncharacterized protein</fullName>
    </submittedName>
</protein>
<proteinExistence type="predicted"/>
<dbReference type="AlphaFoldDB" id="A0A4Y7K059"/>
<dbReference type="EMBL" id="CM010720">
    <property type="protein sequence ID" value="RZC65702.1"/>
    <property type="molecule type" value="Genomic_DNA"/>
</dbReference>
<name>A0A4Y7K059_PAPSO</name>
<sequence>MGKQVMILIFGTIYRRVKHVACDYLIKHVRFEELVVEESINPGRYTSRWVLTLHLRVVRLNLQALFADVLN</sequence>
<dbReference type="Proteomes" id="UP000316621">
    <property type="component" value="Chromosome 6"/>
</dbReference>
<evidence type="ECO:0000313" key="2">
    <source>
        <dbReference type="Proteomes" id="UP000316621"/>
    </source>
</evidence>
<dbReference type="Gramene" id="RZC65702">
    <property type="protein sequence ID" value="RZC65702"/>
    <property type="gene ID" value="C5167_009383"/>
</dbReference>
<evidence type="ECO:0000313" key="1">
    <source>
        <dbReference type="EMBL" id="RZC65702.1"/>
    </source>
</evidence>
<organism evidence="1 2">
    <name type="scientific">Papaver somniferum</name>
    <name type="common">Opium poppy</name>
    <dbReference type="NCBI Taxonomy" id="3469"/>
    <lineage>
        <taxon>Eukaryota</taxon>
        <taxon>Viridiplantae</taxon>
        <taxon>Streptophyta</taxon>
        <taxon>Embryophyta</taxon>
        <taxon>Tracheophyta</taxon>
        <taxon>Spermatophyta</taxon>
        <taxon>Magnoliopsida</taxon>
        <taxon>Ranunculales</taxon>
        <taxon>Papaveraceae</taxon>
        <taxon>Papaveroideae</taxon>
        <taxon>Papaver</taxon>
    </lineage>
</organism>
<keyword evidence="2" id="KW-1185">Reference proteome</keyword>
<reference evidence="1 2" key="1">
    <citation type="journal article" date="2018" name="Science">
        <title>The opium poppy genome and morphinan production.</title>
        <authorList>
            <person name="Guo L."/>
            <person name="Winzer T."/>
            <person name="Yang X."/>
            <person name="Li Y."/>
            <person name="Ning Z."/>
            <person name="He Z."/>
            <person name="Teodor R."/>
            <person name="Lu Y."/>
            <person name="Bowser T.A."/>
            <person name="Graham I.A."/>
            <person name="Ye K."/>
        </authorList>
    </citation>
    <scope>NUCLEOTIDE SEQUENCE [LARGE SCALE GENOMIC DNA]</scope>
    <source>
        <strain evidence="2">cv. HN1</strain>
        <tissue evidence="1">Leaves</tissue>
    </source>
</reference>
<accession>A0A4Y7K059</accession>
<gene>
    <name evidence="1" type="ORF">C5167_009383</name>
</gene>